<proteinExistence type="predicted"/>
<evidence type="ECO:0000256" key="1">
    <source>
        <dbReference type="SAM" id="SignalP"/>
    </source>
</evidence>
<feature type="chain" id="PRO_5041914689" evidence="1">
    <location>
        <begin position="21"/>
        <end position="110"/>
    </location>
</feature>
<evidence type="ECO:0000313" key="3">
    <source>
        <dbReference type="Proteomes" id="UP001218218"/>
    </source>
</evidence>
<gene>
    <name evidence="2" type="ORF">DFH08DRAFT_806113</name>
</gene>
<keyword evidence="1" id="KW-0732">Signal</keyword>
<sequence>MHFARSFLALAVVAVTAVQAAPGLSTSLTKRCGSNIMWCGYEHTCHCKFDLKTGCVPHWDECGHQWYWPPQCKRCAPCLELCVDFTFVISPLHHVASAFKLKYLDKYEHQ</sequence>
<evidence type="ECO:0000313" key="2">
    <source>
        <dbReference type="EMBL" id="KAJ7351392.1"/>
    </source>
</evidence>
<comment type="caution">
    <text evidence="2">The sequence shown here is derived from an EMBL/GenBank/DDBJ whole genome shotgun (WGS) entry which is preliminary data.</text>
</comment>
<organism evidence="2 3">
    <name type="scientific">Mycena albidolilacea</name>
    <dbReference type="NCBI Taxonomy" id="1033008"/>
    <lineage>
        <taxon>Eukaryota</taxon>
        <taxon>Fungi</taxon>
        <taxon>Dikarya</taxon>
        <taxon>Basidiomycota</taxon>
        <taxon>Agaricomycotina</taxon>
        <taxon>Agaricomycetes</taxon>
        <taxon>Agaricomycetidae</taxon>
        <taxon>Agaricales</taxon>
        <taxon>Marasmiineae</taxon>
        <taxon>Mycenaceae</taxon>
        <taxon>Mycena</taxon>
    </lineage>
</organism>
<dbReference type="Proteomes" id="UP001218218">
    <property type="component" value="Unassembled WGS sequence"/>
</dbReference>
<name>A0AAD7A7M1_9AGAR</name>
<reference evidence="2" key="1">
    <citation type="submission" date="2023-03" db="EMBL/GenBank/DDBJ databases">
        <title>Massive genome expansion in bonnet fungi (Mycena s.s.) driven by repeated elements and novel gene families across ecological guilds.</title>
        <authorList>
            <consortium name="Lawrence Berkeley National Laboratory"/>
            <person name="Harder C.B."/>
            <person name="Miyauchi S."/>
            <person name="Viragh M."/>
            <person name="Kuo A."/>
            <person name="Thoen E."/>
            <person name="Andreopoulos B."/>
            <person name="Lu D."/>
            <person name="Skrede I."/>
            <person name="Drula E."/>
            <person name="Henrissat B."/>
            <person name="Morin E."/>
            <person name="Kohler A."/>
            <person name="Barry K."/>
            <person name="LaButti K."/>
            <person name="Morin E."/>
            <person name="Salamov A."/>
            <person name="Lipzen A."/>
            <person name="Mereny Z."/>
            <person name="Hegedus B."/>
            <person name="Baldrian P."/>
            <person name="Stursova M."/>
            <person name="Weitz H."/>
            <person name="Taylor A."/>
            <person name="Grigoriev I.V."/>
            <person name="Nagy L.G."/>
            <person name="Martin F."/>
            <person name="Kauserud H."/>
        </authorList>
    </citation>
    <scope>NUCLEOTIDE SEQUENCE</scope>
    <source>
        <strain evidence="2">CBHHK002</strain>
    </source>
</reference>
<keyword evidence="3" id="KW-1185">Reference proteome</keyword>
<accession>A0AAD7A7M1</accession>
<dbReference type="EMBL" id="JARIHO010000013">
    <property type="protein sequence ID" value="KAJ7351392.1"/>
    <property type="molecule type" value="Genomic_DNA"/>
</dbReference>
<protein>
    <submittedName>
        <fullName evidence="2">Uncharacterized protein</fullName>
    </submittedName>
</protein>
<dbReference type="AlphaFoldDB" id="A0AAD7A7M1"/>
<feature type="signal peptide" evidence="1">
    <location>
        <begin position="1"/>
        <end position="20"/>
    </location>
</feature>